<dbReference type="InterPro" id="IPR043129">
    <property type="entry name" value="ATPase_NBD"/>
</dbReference>
<keyword evidence="4" id="KW-0812">Transmembrane</keyword>
<feature type="region of interest" description="Disordered" evidence="3">
    <location>
        <begin position="619"/>
        <end position="643"/>
    </location>
</feature>
<feature type="transmembrane region" description="Helical" evidence="4">
    <location>
        <begin position="6"/>
        <end position="26"/>
    </location>
</feature>
<gene>
    <name evidence="5" type="primary">Actin-1</name>
    <name evidence="5" type="ORF">AWC38_SpisGene12205</name>
</gene>
<dbReference type="Proteomes" id="UP000225706">
    <property type="component" value="Unassembled WGS sequence"/>
</dbReference>
<evidence type="ECO:0000256" key="4">
    <source>
        <dbReference type="SAM" id="Phobius"/>
    </source>
</evidence>
<feature type="compositionally biased region" description="Basic residues" evidence="3">
    <location>
        <begin position="715"/>
        <end position="730"/>
    </location>
</feature>
<dbReference type="SUPFAM" id="SSF53067">
    <property type="entry name" value="Actin-like ATPase domain"/>
    <property type="match status" value="2"/>
</dbReference>
<evidence type="ECO:0000256" key="3">
    <source>
        <dbReference type="SAM" id="MobiDB-lite"/>
    </source>
</evidence>
<organism evidence="5 6">
    <name type="scientific">Stylophora pistillata</name>
    <name type="common">Smooth cauliflower coral</name>
    <dbReference type="NCBI Taxonomy" id="50429"/>
    <lineage>
        <taxon>Eukaryota</taxon>
        <taxon>Metazoa</taxon>
        <taxon>Cnidaria</taxon>
        <taxon>Anthozoa</taxon>
        <taxon>Hexacorallia</taxon>
        <taxon>Scleractinia</taxon>
        <taxon>Astrocoeniina</taxon>
        <taxon>Pocilloporidae</taxon>
        <taxon>Stylophora</taxon>
    </lineage>
</organism>
<dbReference type="Pfam" id="PF00022">
    <property type="entry name" value="Actin"/>
    <property type="match status" value="1"/>
</dbReference>
<evidence type="ECO:0000256" key="1">
    <source>
        <dbReference type="ARBA" id="ARBA00006752"/>
    </source>
</evidence>
<comment type="caution">
    <text evidence="5">The sequence shown here is derived from an EMBL/GenBank/DDBJ whole genome shotgun (WGS) entry which is preliminary data.</text>
</comment>
<evidence type="ECO:0000313" key="5">
    <source>
        <dbReference type="EMBL" id="PFX23266.1"/>
    </source>
</evidence>
<dbReference type="InterPro" id="IPR004000">
    <property type="entry name" value="Actin"/>
</dbReference>
<reference evidence="6" key="1">
    <citation type="journal article" date="2017" name="bioRxiv">
        <title>Comparative analysis of the genomes of Stylophora pistillata and Acropora digitifera provides evidence for extensive differences between species of corals.</title>
        <authorList>
            <person name="Voolstra C.R."/>
            <person name="Li Y."/>
            <person name="Liew Y.J."/>
            <person name="Baumgarten S."/>
            <person name="Zoccola D."/>
            <person name="Flot J.-F."/>
            <person name="Tambutte S."/>
            <person name="Allemand D."/>
            <person name="Aranda M."/>
        </authorList>
    </citation>
    <scope>NUCLEOTIDE SEQUENCE [LARGE SCALE GENOMIC DNA]</scope>
</reference>
<keyword evidence="4" id="KW-0472">Membrane</keyword>
<keyword evidence="4" id="KW-1133">Transmembrane helix</keyword>
<comment type="similarity">
    <text evidence="1 2">Belongs to the actin family.</text>
</comment>
<evidence type="ECO:0000313" key="6">
    <source>
        <dbReference type="Proteomes" id="UP000225706"/>
    </source>
</evidence>
<dbReference type="EMBL" id="LSMT01000213">
    <property type="protein sequence ID" value="PFX23266.1"/>
    <property type="molecule type" value="Genomic_DNA"/>
</dbReference>
<dbReference type="PANTHER" id="PTHR11937">
    <property type="entry name" value="ACTIN"/>
    <property type="match status" value="1"/>
</dbReference>
<feature type="region of interest" description="Disordered" evidence="3">
    <location>
        <begin position="675"/>
        <end position="698"/>
    </location>
</feature>
<dbReference type="Gene3D" id="3.30.420.40">
    <property type="match status" value="2"/>
</dbReference>
<feature type="region of interest" description="Disordered" evidence="3">
    <location>
        <begin position="713"/>
        <end position="734"/>
    </location>
</feature>
<sequence>MFYISPWTLLGLIFCTAYFVLVLCGFGRKDDQRKVSQKSNKESVSSTKKSDHETKEEQPRIKDQKLDCIDLGNELEGGRSDTQRKIREGTLSSEIPNANNSLESSKQAPAHSDKGDNLTVKQILAPVKRDASLRSRDALYPQEFNVSEDRVTEGEKIRGQENETSNSNANEYFSEFLGGSTEHFEDLKSSRENQGEISDIVTRTSVSRVSSALEEYNFAAFENEQPILHSEPCVDVVEPNYSKTDLNKNSLFSDFAEVLVSKVKTIAFSDIDLELRANVLAENISTQIVYDAIGQLSADSGKEEIDTKNVQEIHSFAGDVINSLFQGATGKVALVKDVESFAKDLSEQIISEGVDIYAAKQKFEQGRKKKVSLGEIKIFSEDVVSEVLSDGIEEAAVLTDANKDYSTNKNTAQVTDLEDPVPHSADSLTGEVCQAAYQGVAVSSSLQPHISGVVENLVNGAIYEASLRVRAYQGNESQQESELQAYSPEILDSQVDVTNELESQVGSYVDDALQNAVSEAAVKVLEGCSEATQEHRVLNGHVDLSQDPVMEAQNCQSTPEDVVLVGKEIKITDQSEGYDIVPSKDNNVQTELTRQKSGDFWRRSLISDLEGDEFDEVVESEKSLPSARDSTSPLNDEELTSDEDAEFIDSSEDEVIDHGEDAKLGAVGGSNMAKYRSNYDDFDNADEEDDDDTDDDGNEELFVSQSAVDGLCASKHTKDRKRKKKRKTLPRARIQSAGSHYNNAVVIDNGCGTIKLGMAGEKKPSIVQPALYGVPKRYSLQMAGLDNKKDRQFGDAAAKKAGVMQLEYPMKAGLIENWSDIEDIWEYMLYSELGIEEGSNPILITEVANTPKKNREKMAEILFEHLSAPAMYLANQLVLSLYASGLTGGMCLSSGFSVTQAAAIYEGCLLAHTVQELDIGGQSLTNNLQKLLRDNKGHNFNSSSGWQIVNKMKENMAYVAQGNPEIDYPRELHQYKTSDTLTRYYMLPDGQSVDISSEMITTAEPLFNPETLLGADDTVASQFPIHKLVNNAFRRCSPELQSVMSRNVVLSGGTTLMRGLVPRLERELSKINPKIRTVSAPDNRRYSAWIGGSILGSLSTIDSMYVTTDEYADYGGRIVNQKCF</sequence>
<name>A0A2B4S1H1_STYPI</name>
<accession>A0A2B4S1H1</accession>
<evidence type="ECO:0000256" key="2">
    <source>
        <dbReference type="RuleBase" id="RU000487"/>
    </source>
</evidence>
<feature type="compositionally biased region" description="Basic and acidic residues" evidence="3">
    <location>
        <begin position="76"/>
        <end position="88"/>
    </location>
</feature>
<protein>
    <submittedName>
        <fullName evidence="5">Actin-1</fullName>
    </submittedName>
</protein>
<dbReference type="STRING" id="50429.A0A2B4S1H1"/>
<feature type="compositionally biased region" description="Basic and acidic residues" evidence="3">
    <location>
        <begin position="48"/>
        <end position="68"/>
    </location>
</feature>
<feature type="compositionally biased region" description="Polar residues" evidence="3">
    <location>
        <begin position="90"/>
        <end position="107"/>
    </location>
</feature>
<feature type="region of interest" description="Disordered" evidence="3">
    <location>
        <begin position="34"/>
        <end position="117"/>
    </location>
</feature>
<keyword evidence="6" id="KW-1185">Reference proteome</keyword>
<proteinExistence type="inferred from homology"/>
<dbReference type="AlphaFoldDB" id="A0A2B4S1H1"/>
<feature type="compositionally biased region" description="Acidic residues" evidence="3">
    <location>
        <begin position="680"/>
        <end position="698"/>
    </location>
</feature>
<dbReference type="Gene3D" id="3.90.640.10">
    <property type="entry name" value="Actin, Chain A, domain 4"/>
    <property type="match status" value="1"/>
</dbReference>
<dbReference type="PRINTS" id="PR00190">
    <property type="entry name" value="ACTIN"/>
</dbReference>
<dbReference type="SMART" id="SM00268">
    <property type="entry name" value="ACTIN"/>
    <property type="match status" value="1"/>
</dbReference>
<dbReference type="OrthoDB" id="5971700at2759"/>
<dbReference type="FunFam" id="3.30.420.40:FF:000050">
    <property type="entry name" value="Actin, alpha skeletal muscle"/>
    <property type="match status" value="1"/>
</dbReference>